<accession>A0ABS5VCX4</accession>
<dbReference type="EMBL" id="JAHEWS010000002">
    <property type="protein sequence ID" value="MBT1586565.1"/>
    <property type="molecule type" value="Genomic_DNA"/>
</dbReference>
<name>A0ABS5VCX4_9MICO</name>
<evidence type="ECO:0000313" key="2">
    <source>
        <dbReference type="Proteomes" id="UP001519641"/>
    </source>
</evidence>
<evidence type="ECO:0000313" key="1">
    <source>
        <dbReference type="EMBL" id="MBT1586565.1"/>
    </source>
</evidence>
<dbReference type="Proteomes" id="UP001519641">
    <property type="component" value="Unassembled WGS sequence"/>
</dbReference>
<sequence>MGNEPPDLSSILGIKRDDRIVFEYGSPETAFRIASDGSGYKFEIRDKGSIWPLAWFSCLADAERYVLVREGEVRNDAPWFDGKATTPAGVDTIEENSDRELRWHIDGAEHIVRTLSGIEWSLVYRLAWVRERSLAEVIEIVSGSSPGKQVGSI</sequence>
<comment type="caution">
    <text evidence="1">The sequence shown here is derived from an EMBL/GenBank/DDBJ whole genome shotgun (WGS) entry which is preliminary data.</text>
</comment>
<keyword evidence="2" id="KW-1185">Reference proteome</keyword>
<reference evidence="1 2" key="1">
    <citation type="submission" date="2021-05" db="EMBL/GenBank/DDBJ databases">
        <title>Whole genome sequence of Curtobacterium flaccumfaciens pv. flaccumfaciens strain CFBP 8819.</title>
        <authorList>
            <person name="Osdaghi E."/>
            <person name="Taghouti G."/>
            <person name="Portier P."/>
            <person name="Fazliarab A."/>
            <person name="Taghavi S.M."/>
            <person name="Briand M."/>
            <person name="Le-Saux M."/>
            <person name="Jacques M.-A."/>
        </authorList>
    </citation>
    <scope>NUCLEOTIDE SEQUENCE [LARGE SCALE GENOMIC DNA]</scope>
    <source>
        <strain evidence="1 2">CFBP 8819</strain>
    </source>
</reference>
<dbReference type="RefSeq" id="WP_214543524.1">
    <property type="nucleotide sequence ID" value="NZ_JAHEWS010000002.1"/>
</dbReference>
<organism evidence="1 2">
    <name type="scientific">Curtobacterium aurantiacum</name>
    <dbReference type="NCBI Taxonomy" id="3236919"/>
    <lineage>
        <taxon>Bacteria</taxon>
        <taxon>Bacillati</taxon>
        <taxon>Actinomycetota</taxon>
        <taxon>Actinomycetes</taxon>
        <taxon>Micrococcales</taxon>
        <taxon>Microbacteriaceae</taxon>
        <taxon>Curtobacterium</taxon>
    </lineage>
</organism>
<gene>
    <name evidence="1" type="ORF">KK097_01905</name>
</gene>
<evidence type="ECO:0008006" key="3">
    <source>
        <dbReference type="Google" id="ProtNLM"/>
    </source>
</evidence>
<proteinExistence type="predicted"/>
<protein>
    <recommendedName>
        <fullName evidence="3">DUF4178 domain-containing protein</fullName>
    </recommendedName>
</protein>